<dbReference type="PROSITE" id="PS50222">
    <property type="entry name" value="EF_HAND_2"/>
    <property type="match status" value="1"/>
</dbReference>
<dbReference type="InterPro" id="IPR002048">
    <property type="entry name" value="EF_hand_dom"/>
</dbReference>
<dbReference type="OrthoDB" id="191686at2759"/>
<comment type="caution">
    <text evidence="4">The sequence shown here is derived from an EMBL/GenBank/DDBJ whole genome shotgun (WGS) entry which is preliminary data.</text>
</comment>
<feature type="compositionally biased region" description="Basic residues" evidence="2">
    <location>
        <begin position="112"/>
        <end position="128"/>
    </location>
</feature>
<dbReference type="InterPro" id="IPR018247">
    <property type="entry name" value="EF_Hand_1_Ca_BS"/>
</dbReference>
<accession>A0A8J2WZH4</accession>
<feature type="region of interest" description="Disordered" evidence="2">
    <location>
        <begin position="1"/>
        <end position="128"/>
    </location>
</feature>
<dbReference type="InterPro" id="IPR011992">
    <property type="entry name" value="EF-hand-dom_pair"/>
</dbReference>
<evidence type="ECO:0000313" key="5">
    <source>
        <dbReference type="Proteomes" id="UP000789595"/>
    </source>
</evidence>
<dbReference type="Gene3D" id="1.10.238.10">
    <property type="entry name" value="EF-hand"/>
    <property type="match status" value="1"/>
</dbReference>
<evidence type="ECO:0000256" key="1">
    <source>
        <dbReference type="ARBA" id="ARBA00022837"/>
    </source>
</evidence>
<proteinExistence type="predicted"/>
<evidence type="ECO:0000259" key="3">
    <source>
        <dbReference type="PROSITE" id="PS50222"/>
    </source>
</evidence>
<sequence>MNPDGTFVDEDGETEDYHVTDVSENDRKRLHYLKKQQRKKDHGKKHRPRHRGPAPAPGERRERREPRDPRVLKHNERSGRGMATKHRDAPGKVNRFQEHLHAREEDQERQRRERRKKRAEAKAQKAHALRQTVVEDDDMGEVQDISGWDHKDEQEARGREMARLDTRCRAREFVLTLPGGGCCGIYGKVRADVRVDPGLPALALHLLDLTDRDLSRHWVLFDEAAGDDNEISHDEFFDLIDVDPTTFLKCLVDAIVFDWADLDKDRTLSFSEFLLASCVMCTLTQRQLAFFVFAYFDENDDGHLDYHELQQISHAMEGSRFGGDMAKFLDVCNMIQIEHHTHKVVEARKMGFGGFQEACNRCPLVVHPIMRLQEAMQMRTLGADRWKRLRDDYGGDFHHEMTEAGLLMLGEKKELAYEKNDSSLSFRETAA</sequence>
<dbReference type="Proteomes" id="UP000789595">
    <property type="component" value="Unassembled WGS sequence"/>
</dbReference>
<feature type="compositionally biased region" description="Basic and acidic residues" evidence="2">
    <location>
        <begin position="15"/>
        <end position="27"/>
    </location>
</feature>
<reference evidence="4" key="1">
    <citation type="submission" date="2021-11" db="EMBL/GenBank/DDBJ databases">
        <authorList>
            <consortium name="Genoscope - CEA"/>
            <person name="William W."/>
        </authorList>
    </citation>
    <scope>NUCLEOTIDE SEQUENCE</scope>
</reference>
<organism evidence="4 5">
    <name type="scientific">Pelagomonas calceolata</name>
    <dbReference type="NCBI Taxonomy" id="35677"/>
    <lineage>
        <taxon>Eukaryota</taxon>
        <taxon>Sar</taxon>
        <taxon>Stramenopiles</taxon>
        <taxon>Ochrophyta</taxon>
        <taxon>Pelagophyceae</taxon>
        <taxon>Pelagomonadales</taxon>
        <taxon>Pelagomonadaceae</taxon>
        <taxon>Pelagomonas</taxon>
    </lineage>
</organism>
<dbReference type="AlphaFoldDB" id="A0A8J2WZH4"/>
<keyword evidence="5" id="KW-1185">Reference proteome</keyword>
<feature type="compositionally biased region" description="Basic and acidic residues" evidence="2">
    <location>
        <begin position="58"/>
        <end position="111"/>
    </location>
</feature>
<name>A0A8J2WZH4_9STRA</name>
<evidence type="ECO:0000313" key="4">
    <source>
        <dbReference type="EMBL" id="CAH0374662.1"/>
    </source>
</evidence>
<dbReference type="GO" id="GO:0005509">
    <property type="term" value="F:calcium ion binding"/>
    <property type="evidence" value="ECO:0007669"/>
    <property type="project" value="InterPro"/>
</dbReference>
<feature type="domain" description="EF-hand" evidence="3">
    <location>
        <begin position="284"/>
        <end position="319"/>
    </location>
</feature>
<protein>
    <recommendedName>
        <fullName evidence="3">EF-hand domain-containing protein</fullName>
    </recommendedName>
</protein>
<feature type="compositionally biased region" description="Basic residues" evidence="2">
    <location>
        <begin position="28"/>
        <end position="52"/>
    </location>
</feature>
<gene>
    <name evidence="4" type="ORF">PECAL_4P19600</name>
</gene>
<keyword evidence="1" id="KW-0106">Calcium</keyword>
<dbReference type="PROSITE" id="PS00018">
    <property type="entry name" value="EF_HAND_1"/>
    <property type="match status" value="2"/>
</dbReference>
<dbReference type="SUPFAM" id="SSF47473">
    <property type="entry name" value="EF-hand"/>
    <property type="match status" value="1"/>
</dbReference>
<evidence type="ECO:0000256" key="2">
    <source>
        <dbReference type="SAM" id="MobiDB-lite"/>
    </source>
</evidence>
<dbReference type="EMBL" id="CAKKNE010000004">
    <property type="protein sequence ID" value="CAH0374662.1"/>
    <property type="molecule type" value="Genomic_DNA"/>
</dbReference>